<dbReference type="AlphaFoldDB" id="A0A7W4W6K2"/>
<evidence type="ECO:0000256" key="10">
    <source>
        <dbReference type="ARBA" id="ARBA00026068"/>
    </source>
</evidence>
<keyword evidence="7" id="KW-0717">Septation</keyword>
<dbReference type="SUPFAM" id="SSF102829">
    <property type="entry name" value="Cell division protein ZapA-like"/>
    <property type="match status" value="1"/>
</dbReference>
<protein>
    <recommendedName>
        <fullName evidence="3">Cell division protein ZapA</fullName>
    </recommendedName>
    <alternativeName>
        <fullName evidence="11">Z ring-associated protein ZapA</fullName>
    </alternativeName>
</protein>
<keyword evidence="5 12" id="KW-0132">Cell division</keyword>
<gene>
    <name evidence="12" type="ORF">FHR99_002670</name>
</gene>
<dbReference type="GO" id="GO:0030428">
    <property type="term" value="C:cell septum"/>
    <property type="evidence" value="ECO:0007669"/>
    <property type="project" value="TreeGrafter"/>
</dbReference>
<dbReference type="Gene3D" id="3.30.160.880">
    <property type="entry name" value="Cell division protein ZapA protomer, N-terminal domain"/>
    <property type="match status" value="1"/>
</dbReference>
<evidence type="ECO:0000313" key="13">
    <source>
        <dbReference type="Proteomes" id="UP000537130"/>
    </source>
</evidence>
<dbReference type="GO" id="GO:0005829">
    <property type="term" value="C:cytosol"/>
    <property type="evidence" value="ECO:0007669"/>
    <property type="project" value="TreeGrafter"/>
</dbReference>
<dbReference type="PANTHER" id="PTHR34981">
    <property type="entry name" value="CELL DIVISION PROTEIN ZAPA"/>
    <property type="match status" value="1"/>
</dbReference>
<dbReference type="InterPro" id="IPR007838">
    <property type="entry name" value="Cell_div_ZapA-like"/>
</dbReference>
<accession>A0A7W4W6K2</accession>
<evidence type="ECO:0000256" key="7">
    <source>
        <dbReference type="ARBA" id="ARBA00023210"/>
    </source>
</evidence>
<evidence type="ECO:0000256" key="3">
    <source>
        <dbReference type="ARBA" id="ARBA00015195"/>
    </source>
</evidence>
<keyword evidence="8" id="KW-0131">Cell cycle</keyword>
<dbReference type="InterPro" id="IPR042233">
    <property type="entry name" value="Cell_div_ZapA_N"/>
</dbReference>
<dbReference type="GO" id="GO:0032153">
    <property type="term" value="C:cell division site"/>
    <property type="evidence" value="ECO:0007669"/>
    <property type="project" value="TreeGrafter"/>
</dbReference>
<comment type="similarity">
    <text evidence="2">Belongs to the ZapA family. Type 1 subfamily.</text>
</comment>
<dbReference type="RefSeq" id="WP_183411180.1">
    <property type="nucleotide sequence ID" value="NZ_JACHWY010000003.1"/>
</dbReference>
<evidence type="ECO:0000256" key="9">
    <source>
        <dbReference type="ARBA" id="ARBA00024910"/>
    </source>
</evidence>
<name>A0A7W4W6K2_9GAMM</name>
<keyword evidence="13" id="KW-1185">Reference proteome</keyword>
<dbReference type="GO" id="GO:0000917">
    <property type="term" value="P:division septum assembly"/>
    <property type="evidence" value="ECO:0007669"/>
    <property type="project" value="UniProtKB-KW"/>
</dbReference>
<organism evidence="12 13">
    <name type="scientific">Litorivivens lipolytica</name>
    <dbReference type="NCBI Taxonomy" id="1524264"/>
    <lineage>
        <taxon>Bacteria</taxon>
        <taxon>Pseudomonadati</taxon>
        <taxon>Pseudomonadota</taxon>
        <taxon>Gammaproteobacteria</taxon>
        <taxon>Litorivivens</taxon>
    </lineage>
</organism>
<keyword evidence="4" id="KW-0963">Cytoplasm</keyword>
<evidence type="ECO:0000256" key="1">
    <source>
        <dbReference type="ARBA" id="ARBA00004496"/>
    </source>
</evidence>
<dbReference type="PANTHER" id="PTHR34981:SF1">
    <property type="entry name" value="CELL DIVISION PROTEIN ZAPA"/>
    <property type="match status" value="1"/>
</dbReference>
<comment type="subunit">
    <text evidence="10">Homodimer. Interacts with FtsZ.</text>
</comment>
<evidence type="ECO:0000313" key="12">
    <source>
        <dbReference type="EMBL" id="MBB3048396.1"/>
    </source>
</evidence>
<sequence length="100" mass="11298">MSQNTVVVRIMDKEFQVACPPDQEPGLHQAAARLDKQMREIRSSGKVIGLERIAIMVALNTTYELLNGSNEPSKAEQDSIKRVNEKLEDALHKLRQLEIN</sequence>
<dbReference type="InterPro" id="IPR036192">
    <property type="entry name" value="Cell_div_ZapA-like_sf"/>
</dbReference>
<dbReference type="GO" id="GO:0000921">
    <property type="term" value="P:septin ring assembly"/>
    <property type="evidence" value="ECO:0007669"/>
    <property type="project" value="TreeGrafter"/>
</dbReference>
<evidence type="ECO:0000256" key="11">
    <source>
        <dbReference type="ARBA" id="ARBA00033158"/>
    </source>
</evidence>
<dbReference type="Proteomes" id="UP000537130">
    <property type="component" value="Unassembled WGS sequence"/>
</dbReference>
<keyword evidence="6" id="KW-0175">Coiled coil</keyword>
<reference evidence="12 13" key="1">
    <citation type="submission" date="2020-08" db="EMBL/GenBank/DDBJ databases">
        <title>Genomic Encyclopedia of Type Strains, Phase III (KMG-III): the genomes of soil and plant-associated and newly described type strains.</title>
        <authorList>
            <person name="Whitman W."/>
        </authorList>
    </citation>
    <scope>NUCLEOTIDE SEQUENCE [LARGE SCALE GENOMIC DNA]</scope>
    <source>
        <strain evidence="12 13">CECT 8654</strain>
    </source>
</reference>
<dbReference type="Gene3D" id="1.20.5.50">
    <property type="match status" value="1"/>
</dbReference>
<dbReference type="Pfam" id="PF05164">
    <property type="entry name" value="ZapA"/>
    <property type="match status" value="1"/>
</dbReference>
<comment type="subcellular location">
    <subcellularLocation>
        <location evidence="1">Cytoplasm</location>
    </subcellularLocation>
</comment>
<evidence type="ECO:0000256" key="5">
    <source>
        <dbReference type="ARBA" id="ARBA00022618"/>
    </source>
</evidence>
<evidence type="ECO:0000256" key="2">
    <source>
        <dbReference type="ARBA" id="ARBA00010074"/>
    </source>
</evidence>
<evidence type="ECO:0000256" key="8">
    <source>
        <dbReference type="ARBA" id="ARBA00023306"/>
    </source>
</evidence>
<dbReference type="EMBL" id="JACHWY010000003">
    <property type="protein sequence ID" value="MBB3048396.1"/>
    <property type="molecule type" value="Genomic_DNA"/>
</dbReference>
<proteinExistence type="inferred from homology"/>
<evidence type="ECO:0000256" key="6">
    <source>
        <dbReference type="ARBA" id="ARBA00023054"/>
    </source>
</evidence>
<evidence type="ECO:0000256" key="4">
    <source>
        <dbReference type="ARBA" id="ARBA00022490"/>
    </source>
</evidence>
<comment type="function">
    <text evidence="9">Activator of cell division through the inhibition of FtsZ GTPase activity, therefore promoting FtsZ assembly into bundles of protofilaments necessary for the formation of the division Z ring. It is recruited early at mid-cell but it is not essential for cell division.</text>
</comment>
<dbReference type="GO" id="GO:0043093">
    <property type="term" value="P:FtsZ-dependent cytokinesis"/>
    <property type="evidence" value="ECO:0007669"/>
    <property type="project" value="TreeGrafter"/>
</dbReference>
<comment type="caution">
    <text evidence="12">The sequence shown here is derived from an EMBL/GenBank/DDBJ whole genome shotgun (WGS) entry which is preliminary data.</text>
</comment>